<name>A0A6M3LLT4_9ZZZZ</name>
<accession>A0A6M3LLT4</accession>
<gene>
    <name evidence="1" type="ORF">MM415B04119_0009</name>
</gene>
<proteinExistence type="predicted"/>
<dbReference type="AlphaFoldDB" id="A0A6M3LLT4"/>
<protein>
    <submittedName>
        <fullName evidence="1">Uncharacterized protein</fullName>
    </submittedName>
</protein>
<sequence>MTKYSEIYRFTSCDPEKYKGDDMESEICFICGHEWGKHGCNNEECVLNEQVIMDFTNPK</sequence>
<organism evidence="1">
    <name type="scientific">viral metagenome</name>
    <dbReference type="NCBI Taxonomy" id="1070528"/>
    <lineage>
        <taxon>unclassified sequences</taxon>
        <taxon>metagenomes</taxon>
        <taxon>organismal metagenomes</taxon>
    </lineage>
</organism>
<evidence type="ECO:0000313" key="1">
    <source>
        <dbReference type="EMBL" id="QJA93775.1"/>
    </source>
</evidence>
<reference evidence="1" key="1">
    <citation type="submission" date="2020-03" db="EMBL/GenBank/DDBJ databases">
        <title>The deep terrestrial virosphere.</title>
        <authorList>
            <person name="Holmfeldt K."/>
            <person name="Nilsson E."/>
            <person name="Simone D."/>
            <person name="Lopez-Fernandez M."/>
            <person name="Wu X."/>
            <person name="de Brujin I."/>
            <person name="Lundin D."/>
            <person name="Andersson A."/>
            <person name="Bertilsson S."/>
            <person name="Dopson M."/>
        </authorList>
    </citation>
    <scope>NUCLEOTIDE SEQUENCE</scope>
    <source>
        <strain evidence="1">MM415B04119</strain>
    </source>
</reference>
<dbReference type="EMBL" id="MT143176">
    <property type="protein sequence ID" value="QJA93775.1"/>
    <property type="molecule type" value="Genomic_DNA"/>
</dbReference>